<proteinExistence type="inferred from homology"/>
<dbReference type="OrthoDB" id="508119at2759"/>
<evidence type="ECO:0000256" key="7">
    <source>
        <dbReference type="ARBA" id="ARBA00049119"/>
    </source>
</evidence>
<dbReference type="PANTHER" id="PTHR48022">
    <property type="entry name" value="PLASTIDIC GLUCOSE TRANSPORTER 4"/>
    <property type="match status" value="1"/>
</dbReference>
<evidence type="ECO:0000256" key="1">
    <source>
        <dbReference type="ARBA" id="ARBA00004141"/>
    </source>
</evidence>
<dbReference type="PANTHER" id="PTHR48022:SF59">
    <property type="entry name" value="MAJOR FACILITATOR SUPERFAMILY (MFS) PROFILE DOMAIN-CONTAINING PROTEIN"/>
    <property type="match status" value="1"/>
</dbReference>
<feature type="transmembrane region" description="Helical" evidence="8">
    <location>
        <begin position="315"/>
        <end position="333"/>
    </location>
</feature>
<feature type="transmembrane region" description="Helical" evidence="8">
    <location>
        <begin position="353"/>
        <end position="373"/>
    </location>
</feature>
<feature type="transmembrane region" description="Helical" evidence="8">
    <location>
        <begin position="77"/>
        <end position="98"/>
    </location>
</feature>
<evidence type="ECO:0000256" key="3">
    <source>
        <dbReference type="ARBA" id="ARBA00022448"/>
    </source>
</evidence>
<feature type="transmembrane region" description="Helical" evidence="8">
    <location>
        <begin position="192"/>
        <end position="209"/>
    </location>
</feature>
<feature type="transmembrane region" description="Helical" evidence="8">
    <location>
        <begin position="414"/>
        <end position="437"/>
    </location>
</feature>
<evidence type="ECO:0000313" key="11">
    <source>
        <dbReference type="Proteomes" id="UP000279259"/>
    </source>
</evidence>
<dbReference type="GO" id="GO:0016020">
    <property type="term" value="C:membrane"/>
    <property type="evidence" value="ECO:0007669"/>
    <property type="project" value="UniProtKB-SubCell"/>
</dbReference>
<keyword evidence="11" id="KW-1185">Reference proteome</keyword>
<dbReference type="PROSITE" id="PS50850">
    <property type="entry name" value="MFS"/>
    <property type="match status" value="1"/>
</dbReference>
<evidence type="ECO:0000313" key="10">
    <source>
        <dbReference type="EMBL" id="RSH93585.1"/>
    </source>
</evidence>
<dbReference type="Pfam" id="PF00083">
    <property type="entry name" value="Sugar_tr"/>
    <property type="match status" value="1"/>
</dbReference>
<evidence type="ECO:0000256" key="2">
    <source>
        <dbReference type="ARBA" id="ARBA00010992"/>
    </source>
</evidence>
<organism evidence="10 11">
    <name type="scientific">Saitozyma podzolica</name>
    <dbReference type="NCBI Taxonomy" id="1890683"/>
    <lineage>
        <taxon>Eukaryota</taxon>
        <taxon>Fungi</taxon>
        <taxon>Dikarya</taxon>
        <taxon>Basidiomycota</taxon>
        <taxon>Agaricomycotina</taxon>
        <taxon>Tremellomycetes</taxon>
        <taxon>Tremellales</taxon>
        <taxon>Trimorphomycetaceae</taxon>
        <taxon>Saitozyma</taxon>
    </lineage>
</organism>
<comment type="caution">
    <text evidence="10">The sequence shown here is derived from an EMBL/GenBank/DDBJ whole genome shotgun (WGS) entry which is preliminary data.</text>
</comment>
<keyword evidence="6 8" id="KW-0472">Membrane</keyword>
<evidence type="ECO:0000256" key="6">
    <source>
        <dbReference type="ARBA" id="ARBA00023136"/>
    </source>
</evidence>
<dbReference type="Gene3D" id="1.20.1250.20">
    <property type="entry name" value="MFS general substrate transporter like domains"/>
    <property type="match status" value="1"/>
</dbReference>
<feature type="transmembrane region" description="Helical" evidence="8">
    <location>
        <begin position="449"/>
        <end position="466"/>
    </location>
</feature>
<dbReference type="SUPFAM" id="SSF103473">
    <property type="entry name" value="MFS general substrate transporter"/>
    <property type="match status" value="1"/>
</dbReference>
<name>A0A427YR87_9TREE</name>
<dbReference type="InterPro" id="IPR036259">
    <property type="entry name" value="MFS_trans_sf"/>
</dbReference>
<evidence type="ECO:0000256" key="4">
    <source>
        <dbReference type="ARBA" id="ARBA00022692"/>
    </source>
</evidence>
<keyword evidence="5 8" id="KW-1133">Transmembrane helix</keyword>
<evidence type="ECO:0000259" key="9">
    <source>
        <dbReference type="PROSITE" id="PS50850"/>
    </source>
</evidence>
<dbReference type="GO" id="GO:0005351">
    <property type="term" value="F:carbohydrate:proton symporter activity"/>
    <property type="evidence" value="ECO:0007669"/>
    <property type="project" value="TreeGrafter"/>
</dbReference>
<keyword evidence="3" id="KW-0813">Transport</keyword>
<feature type="transmembrane region" description="Helical" evidence="8">
    <location>
        <begin position="478"/>
        <end position="498"/>
    </location>
</feature>
<dbReference type="PRINTS" id="PR00171">
    <property type="entry name" value="SUGRTRNSPORT"/>
</dbReference>
<accession>A0A427YR87</accession>
<evidence type="ECO:0000256" key="8">
    <source>
        <dbReference type="SAM" id="Phobius"/>
    </source>
</evidence>
<dbReference type="InterPro" id="IPR005828">
    <property type="entry name" value="MFS_sugar_transport-like"/>
</dbReference>
<dbReference type="InterPro" id="IPR050360">
    <property type="entry name" value="MFS_Sugar_Transporters"/>
</dbReference>
<keyword evidence="4 8" id="KW-0812">Transmembrane</keyword>
<reference evidence="10 11" key="1">
    <citation type="submission" date="2018-11" db="EMBL/GenBank/DDBJ databases">
        <title>Genome sequence of Saitozyma podzolica DSM 27192.</title>
        <authorList>
            <person name="Aliyu H."/>
            <person name="Gorte O."/>
            <person name="Ochsenreither K."/>
        </authorList>
    </citation>
    <scope>NUCLEOTIDE SEQUENCE [LARGE SCALE GENOMIC DNA]</scope>
    <source>
        <strain evidence="10 11">DSM 27192</strain>
    </source>
</reference>
<evidence type="ECO:0000256" key="5">
    <source>
        <dbReference type="ARBA" id="ARBA00022989"/>
    </source>
</evidence>
<dbReference type="EMBL" id="RSCD01000004">
    <property type="protein sequence ID" value="RSH93585.1"/>
    <property type="molecule type" value="Genomic_DNA"/>
</dbReference>
<dbReference type="InterPro" id="IPR003663">
    <property type="entry name" value="Sugar/inositol_transpt"/>
</dbReference>
<feature type="transmembrane region" description="Helical" evidence="8">
    <location>
        <begin position="380"/>
        <end position="402"/>
    </location>
</feature>
<dbReference type="InterPro" id="IPR020846">
    <property type="entry name" value="MFS_dom"/>
</dbReference>
<protein>
    <recommendedName>
        <fullName evidence="9">Major facilitator superfamily (MFS) profile domain-containing protein</fullName>
    </recommendedName>
</protein>
<feature type="transmembrane region" description="Helical" evidence="8">
    <location>
        <begin position="133"/>
        <end position="155"/>
    </location>
</feature>
<gene>
    <name evidence="10" type="ORF">EHS25_007943</name>
</gene>
<comment type="subcellular location">
    <subcellularLocation>
        <location evidence="1">Membrane</location>
        <topology evidence="1">Multi-pass membrane protein</topology>
    </subcellularLocation>
</comment>
<sequence length="574" mass="62701">MTWFSEHSVLHRYAVAIRATPRQVFSLQLFLTVTTFAIAGCPKGWDEGSAASITQLTSFRNSFHLNSSNAVQDSNTISNLVSLVNLGAGIGPLLSLPFNDILGRIWSYRLWMLVYGIGIILEVLAGSNLNTMYAGRIIAGFGIGALTVIGPMGIAECAPRSLRGLLGLSFNVCMIGGQGRSAFPRRPTSRKANRSVIGIFVVYGVQQSIPASRSIQWQLPFIVQLAIPVLGFALSFLVPESPRFLLGRGKETATVQVLCRLRNLPEDAPYVLEECAAMKEAHSAEKIAKGGSGFLGLLKECFTVRNYFRRTRTVIIAYVLAQFSGANSITNYLPTILTLLGVTNTNQRLLYTAGYSIAKLGCLFIASLFFVDLVGRRKSLLVGVTVQGLCHVYLAVYLHRFLGGGSVTRGSSDMAIAAIFIHAFGWGIGLLPLPYLFGAELFPTRIRSVGGALSASFHWLFYFAITKATPAMLTAMNGWGLFAFFAAWCAIAWVYGFIMIPETAGRSLESINALFDLKWYEIRKNAYPTDEDLMAPIVTQATPLSNAENGDVRQFAGDLMLEGKSESEHREYSP</sequence>
<dbReference type="InterPro" id="IPR005829">
    <property type="entry name" value="Sugar_transporter_CS"/>
</dbReference>
<dbReference type="PROSITE" id="PS00216">
    <property type="entry name" value="SUGAR_TRANSPORT_1"/>
    <property type="match status" value="1"/>
</dbReference>
<comment type="catalytic activity">
    <reaction evidence="7">
        <text>myo-inositol(out) + H(+)(out) = myo-inositol(in) + H(+)(in)</text>
        <dbReference type="Rhea" id="RHEA:60364"/>
        <dbReference type="ChEBI" id="CHEBI:15378"/>
        <dbReference type="ChEBI" id="CHEBI:17268"/>
    </reaction>
</comment>
<dbReference type="Proteomes" id="UP000279259">
    <property type="component" value="Unassembled WGS sequence"/>
</dbReference>
<comment type="similarity">
    <text evidence="2">Belongs to the major facilitator superfamily. Sugar transporter (TC 2.A.1.1) family.</text>
</comment>
<dbReference type="AlphaFoldDB" id="A0A427YR87"/>
<feature type="domain" description="Major facilitator superfamily (MFS) profile" evidence="9">
    <location>
        <begin position="32"/>
        <end position="504"/>
    </location>
</feature>
<feature type="transmembrane region" description="Helical" evidence="8">
    <location>
        <begin position="110"/>
        <end position="127"/>
    </location>
</feature>
<feature type="transmembrane region" description="Helical" evidence="8">
    <location>
        <begin position="221"/>
        <end position="238"/>
    </location>
</feature>